<dbReference type="InterPro" id="IPR011650">
    <property type="entry name" value="Peptidase_M20_dimer"/>
</dbReference>
<keyword evidence="7" id="KW-1185">Reference proteome</keyword>
<keyword evidence="1" id="KW-0645">Protease</keyword>
<reference evidence="6 7" key="1">
    <citation type="submission" date="2018-02" db="EMBL/GenBank/DDBJ databases">
        <title>Genomic Encyclopedia of Archaeal and Bacterial Type Strains, Phase II (KMG-II): from individual species to whole genera.</title>
        <authorList>
            <person name="Goeker M."/>
        </authorList>
    </citation>
    <scope>NUCLEOTIDE SEQUENCE [LARGE SCALE GENOMIC DNA]</scope>
    <source>
        <strain evidence="6 7">DSM 22857</strain>
    </source>
</reference>
<dbReference type="SUPFAM" id="SSF53187">
    <property type="entry name" value="Zn-dependent exopeptidases"/>
    <property type="match status" value="1"/>
</dbReference>
<dbReference type="Pfam" id="PF01546">
    <property type="entry name" value="Peptidase_M20"/>
    <property type="match status" value="1"/>
</dbReference>
<dbReference type="PANTHER" id="PTHR43270">
    <property type="entry name" value="BETA-ALA-HIS DIPEPTIDASE"/>
    <property type="match status" value="1"/>
</dbReference>
<evidence type="ECO:0000256" key="2">
    <source>
        <dbReference type="ARBA" id="ARBA00022723"/>
    </source>
</evidence>
<dbReference type="GO" id="GO:0008233">
    <property type="term" value="F:peptidase activity"/>
    <property type="evidence" value="ECO:0007669"/>
    <property type="project" value="UniProtKB-KW"/>
</dbReference>
<evidence type="ECO:0000256" key="4">
    <source>
        <dbReference type="SAM" id="MobiDB-lite"/>
    </source>
</evidence>
<dbReference type="OrthoDB" id="9761532at2"/>
<keyword evidence="2" id="KW-0479">Metal-binding</keyword>
<dbReference type="NCBIfam" id="NF005914">
    <property type="entry name" value="PRK07907.1"/>
    <property type="match status" value="1"/>
</dbReference>
<proteinExistence type="predicted"/>
<comment type="caution">
    <text evidence="6">The sequence shown here is derived from an EMBL/GenBank/DDBJ whole genome shotgun (WGS) entry which is preliminary data.</text>
</comment>
<dbReference type="GO" id="GO:0006508">
    <property type="term" value="P:proteolysis"/>
    <property type="evidence" value="ECO:0007669"/>
    <property type="project" value="UniProtKB-KW"/>
</dbReference>
<evidence type="ECO:0000256" key="1">
    <source>
        <dbReference type="ARBA" id="ARBA00022670"/>
    </source>
</evidence>
<protein>
    <submittedName>
        <fullName evidence="6">Acetylornithine deacetylase/succinyl-diaminopimelate desuccinylase-like protein</fullName>
    </submittedName>
</protein>
<dbReference type="InterPro" id="IPR051458">
    <property type="entry name" value="Cyt/Met_Dipeptidase"/>
</dbReference>
<keyword evidence="3" id="KW-0378">Hydrolase</keyword>
<dbReference type="Pfam" id="PF07687">
    <property type="entry name" value="M20_dimer"/>
    <property type="match status" value="1"/>
</dbReference>
<evidence type="ECO:0000313" key="6">
    <source>
        <dbReference type="EMBL" id="PPK95308.1"/>
    </source>
</evidence>
<dbReference type="AlphaFoldDB" id="A0A2S6IM85"/>
<dbReference type="Gene3D" id="3.30.70.360">
    <property type="match status" value="1"/>
</dbReference>
<dbReference type="GO" id="GO:0046872">
    <property type="term" value="F:metal ion binding"/>
    <property type="evidence" value="ECO:0007669"/>
    <property type="project" value="UniProtKB-KW"/>
</dbReference>
<dbReference type="Proteomes" id="UP000239485">
    <property type="component" value="Unassembled WGS sequence"/>
</dbReference>
<dbReference type="PANTHER" id="PTHR43270:SF12">
    <property type="entry name" value="SUCCINYL-DIAMINOPIMELATE DESUCCINYLASE"/>
    <property type="match status" value="1"/>
</dbReference>
<feature type="compositionally biased region" description="Pro residues" evidence="4">
    <location>
        <begin position="1"/>
        <end position="15"/>
    </location>
</feature>
<dbReference type="RefSeq" id="WP_104432685.1">
    <property type="nucleotide sequence ID" value="NZ_PTJD01000006.1"/>
</dbReference>
<evidence type="ECO:0000256" key="3">
    <source>
        <dbReference type="ARBA" id="ARBA00022801"/>
    </source>
</evidence>
<name>A0A2S6IM85_9ACTN</name>
<gene>
    <name evidence="6" type="ORF">CLV92_106129</name>
</gene>
<feature type="region of interest" description="Disordered" evidence="4">
    <location>
        <begin position="1"/>
        <end position="24"/>
    </location>
</feature>
<organism evidence="6 7">
    <name type="scientific">Kineococcus xinjiangensis</name>
    <dbReference type="NCBI Taxonomy" id="512762"/>
    <lineage>
        <taxon>Bacteria</taxon>
        <taxon>Bacillati</taxon>
        <taxon>Actinomycetota</taxon>
        <taxon>Actinomycetes</taxon>
        <taxon>Kineosporiales</taxon>
        <taxon>Kineosporiaceae</taxon>
        <taxon>Kineococcus</taxon>
    </lineage>
</organism>
<accession>A0A2S6IM85</accession>
<dbReference type="InterPro" id="IPR002933">
    <property type="entry name" value="Peptidase_M20"/>
</dbReference>
<evidence type="ECO:0000313" key="7">
    <source>
        <dbReference type="Proteomes" id="UP000239485"/>
    </source>
</evidence>
<sequence length="488" mass="50110">MTPEQPSPQPVPAPQGPGGSARSGELRARLAELQPGLRADLERLVRIPSVSAPAFDPGHVAAGAEAVAGLLRDAGLDDVRILTAEQDGRTGAPAVVGRRPAPPGRPTVLLYAHHDVQPPGAPADWTSPAFEPTERGGRLYGRGAADDKAGVMAHVAALRALLPQWGPGDGVGVTVFVEGEEEIGSPTFSAFLAQYRDVLAADVIVVADSANWRVGVPALTTTLRGLVDCVVRVDVLTHAVHSGINGGPVVDALTCLCRLLATLHDEAGDVAVAGLLSGRAPETDLTEERFRADVGVLDGVRLAGTGSLESRLWTKPALSVIGLDAPSVELSSNTLLPTARAKLSVRLGPGQDPAAAMAALRAHLEERAPFGARVTVEEGELGAPFAADTSTAAHATARRAFTEAYGVEVVEMGMGGSIPFISELAAVYPHAAILVTGVEDPDSRAHGADESLHLEDFARACLAHALLLDSLAGGPAGPVPAADGARAG</sequence>
<dbReference type="Gene3D" id="3.40.630.10">
    <property type="entry name" value="Zn peptidases"/>
    <property type="match status" value="1"/>
</dbReference>
<evidence type="ECO:0000259" key="5">
    <source>
        <dbReference type="Pfam" id="PF07687"/>
    </source>
</evidence>
<feature type="domain" description="Peptidase M20 dimerisation" evidence="5">
    <location>
        <begin position="223"/>
        <end position="369"/>
    </location>
</feature>
<dbReference type="EMBL" id="PTJD01000006">
    <property type="protein sequence ID" value="PPK95308.1"/>
    <property type="molecule type" value="Genomic_DNA"/>
</dbReference>